<reference evidence="4 5" key="1">
    <citation type="submission" date="2019-02" db="EMBL/GenBank/DDBJ databases">
        <title>Deep-cultivation of Planctomycetes and their phenomic and genomic characterization uncovers novel biology.</title>
        <authorList>
            <person name="Wiegand S."/>
            <person name="Jogler M."/>
            <person name="Boedeker C."/>
            <person name="Pinto D."/>
            <person name="Vollmers J."/>
            <person name="Rivas-Marin E."/>
            <person name="Kohn T."/>
            <person name="Peeters S.H."/>
            <person name="Heuer A."/>
            <person name="Rast P."/>
            <person name="Oberbeckmann S."/>
            <person name="Bunk B."/>
            <person name="Jeske O."/>
            <person name="Meyerdierks A."/>
            <person name="Storesund J.E."/>
            <person name="Kallscheuer N."/>
            <person name="Luecker S."/>
            <person name="Lage O.M."/>
            <person name="Pohl T."/>
            <person name="Merkel B.J."/>
            <person name="Hornburger P."/>
            <person name="Mueller R.-W."/>
            <person name="Bruemmer F."/>
            <person name="Labrenz M."/>
            <person name="Spormann A.M."/>
            <person name="Op den Camp H."/>
            <person name="Overmann J."/>
            <person name="Amann R."/>
            <person name="Jetten M.S.M."/>
            <person name="Mascher T."/>
            <person name="Medema M.H."/>
            <person name="Devos D.P."/>
            <person name="Kaster A.-K."/>
            <person name="Ovreas L."/>
            <person name="Rohde M."/>
            <person name="Galperin M.Y."/>
            <person name="Jogler C."/>
        </authorList>
    </citation>
    <scope>NUCLEOTIDE SEQUENCE [LARGE SCALE GENOMIC DNA]</scope>
    <source>
        <strain evidence="4 5">Poly30</strain>
    </source>
</reference>
<dbReference type="GO" id="GO:0006396">
    <property type="term" value="P:RNA processing"/>
    <property type="evidence" value="ECO:0007669"/>
    <property type="project" value="InterPro"/>
</dbReference>
<proteinExistence type="predicted"/>
<dbReference type="EC" id="2.1.1.-" evidence="4"/>
<accession>A0A518EZN6</accession>
<sequence>MGGSFEVIRSRTNAVLKRARNVGRGKEAGFVLIEGERLIRDAVSAGHVPEVLIAAEGQLEAYRDLATNGDLATRTEFRVCADTLLEGLGSLKTAPGLAGIFREPATTAIDGLPGLVGDGPALILGVAGIQDPGNLGALVRVAEAAGAAAVVVAPGGARPFGSKALRGSMGSLFRVPIVLPESLGSAVERLASLGFEQCVGATRGGQSLRSHPFSERTVVWMTSETGEMPAELEGCTGITIPMRGRVESLNVTVAGALLLYAAASGATGRRELPAILN</sequence>
<dbReference type="InterPro" id="IPR051259">
    <property type="entry name" value="rRNA_Methyltransferase"/>
</dbReference>
<dbReference type="SUPFAM" id="SSF75217">
    <property type="entry name" value="alpha/beta knot"/>
    <property type="match status" value="1"/>
</dbReference>
<evidence type="ECO:0000259" key="3">
    <source>
        <dbReference type="Pfam" id="PF00588"/>
    </source>
</evidence>
<dbReference type="InterPro" id="IPR029026">
    <property type="entry name" value="tRNA_m1G_MTases_N"/>
</dbReference>
<gene>
    <name evidence="4" type="ORF">Poly30_51060</name>
</gene>
<dbReference type="GO" id="GO:0008173">
    <property type="term" value="F:RNA methyltransferase activity"/>
    <property type="evidence" value="ECO:0007669"/>
    <property type="project" value="InterPro"/>
</dbReference>
<dbReference type="InterPro" id="IPR001537">
    <property type="entry name" value="SpoU_MeTrfase"/>
</dbReference>
<dbReference type="Gene3D" id="3.40.1280.10">
    <property type="match status" value="1"/>
</dbReference>
<evidence type="ECO:0000313" key="5">
    <source>
        <dbReference type="Proteomes" id="UP000320390"/>
    </source>
</evidence>
<dbReference type="SUPFAM" id="SSF55315">
    <property type="entry name" value="L30e-like"/>
    <property type="match status" value="1"/>
</dbReference>
<dbReference type="PANTHER" id="PTHR43191">
    <property type="entry name" value="RRNA METHYLTRANSFERASE 3"/>
    <property type="match status" value="1"/>
</dbReference>
<dbReference type="Proteomes" id="UP000320390">
    <property type="component" value="Chromosome"/>
</dbReference>
<dbReference type="GO" id="GO:0032259">
    <property type="term" value="P:methylation"/>
    <property type="evidence" value="ECO:0007669"/>
    <property type="project" value="UniProtKB-KW"/>
</dbReference>
<dbReference type="EMBL" id="CP036434">
    <property type="protein sequence ID" value="QDV09548.1"/>
    <property type="molecule type" value="Genomic_DNA"/>
</dbReference>
<feature type="domain" description="tRNA/rRNA methyltransferase SpoU type" evidence="3">
    <location>
        <begin position="122"/>
        <end position="260"/>
    </location>
</feature>
<organism evidence="4 5">
    <name type="scientific">Saltatorellus ferox</name>
    <dbReference type="NCBI Taxonomy" id="2528018"/>
    <lineage>
        <taxon>Bacteria</taxon>
        <taxon>Pseudomonadati</taxon>
        <taxon>Planctomycetota</taxon>
        <taxon>Planctomycetia</taxon>
        <taxon>Planctomycetia incertae sedis</taxon>
        <taxon>Saltatorellus</taxon>
    </lineage>
</organism>
<keyword evidence="1 4" id="KW-0489">Methyltransferase</keyword>
<dbReference type="InterPro" id="IPR029028">
    <property type="entry name" value="Alpha/beta_knot_MTases"/>
</dbReference>
<dbReference type="InterPro" id="IPR029064">
    <property type="entry name" value="Ribosomal_eL30-like_sf"/>
</dbReference>
<keyword evidence="5" id="KW-1185">Reference proteome</keyword>
<dbReference type="AlphaFoldDB" id="A0A518EZN6"/>
<name>A0A518EZN6_9BACT</name>
<keyword evidence="2 4" id="KW-0808">Transferase</keyword>
<evidence type="ECO:0000313" key="4">
    <source>
        <dbReference type="EMBL" id="QDV09548.1"/>
    </source>
</evidence>
<dbReference type="PANTHER" id="PTHR43191:SF2">
    <property type="entry name" value="RRNA METHYLTRANSFERASE 3, MITOCHONDRIAL"/>
    <property type="match status" value="1"/>
</dbReference>
<dbReference type="RefSeq" id="WP_419190641.1">
    <property type="nucleotide sequence ID" value="NZ_CP036434.1"/>
</dbReference>
<protein>
    <submittedName>
        <fullName evidence="4">TrmH family tRNA/rRNA methyltransferase</fullName>
        <ecNumber evidence="4">2.1.1.-</ecNumber>
    </submittedName>
</protein>
<dbReference type="GO" id="GO:0003723">
    <property type="term" value="F:RNA binding"/>
    <property type="evidence" value="ECO:0007669"/>
    <property type="project" value="InterPro"/>
</dbReference>
<evidence type="ECO:0000256" key="2">
    <source>
        <dbReference type="ARBA" id="ARBA00022679"/>
    </source>
</evidence>
<dbReference type="Pfam" id="PF00588">
    <property type="entry name" value="SpoU_methylase"/>
    <property type="match status" value="1"/>
</dbReference>
<evidence type="ECO:0000256" key="1">
    <source>
        <dbReference type="ARBA" id="ARBA00022603"/>
    </source>
</evidence>
<dbReference type="Gene3D" id="3.30.1330.30">
    <property type="match status" value="1"/>
</dbReference>